<dbReference type="OrthoDB" id="8959309at2759"/>
<dbReference type="RefSeq" id="XP_034083308.1">
    <property type="nucleotide sequence ID" value="XM_034227417.1"/>
</dbReference>
<keyword evidence="2" id="KW-0949">S-adenosyl-L-methionine</keyword>
<dbReference type="KEGG" id="gacu:117553479"/>
<proteinExistence type="inferred from homology"/>
<dbReference type="RefSeq" id="XP_034094883.1">
    <property type="nucleotide sequence ID" value="XM_034238992.1"/>
</dbReference>
<accession>A0A6P8V8S2</accession>
<dbReference type="InterPro" id="IPR015915">
    <property type="entry name" value="Kelch-typ_b-propeller"/>
</dbReference>
<dbReference type="PANTHER" id="PTHR46529:SF1">
    <property type="entry name" value="TRNA WYBUTOSINE-SYNTHESIZING PROTEIN 4"/>
    <property type="match status" value="1"/>
</dbReference>
<evidence type="ECO:0000256" key="2">
    <source>
        <dbReference type="ARBA" id="ARBA00022691"/>
    </source>
</evidence>
<dbReference type="Gene3D" id="2.120.10.80">
    <property type="entry name" value="Kelch-type beta propeller"/>
    <property type="match status" value="1"/>
</dbReference>
<protein>
    <submittedName>
        <fullName evidence="4">Uncharacterized protein LOC117553479 isoform X1</fullName>
    </submittedName>
    <submittedName>
        <fullName evidence="5">Uncharacterized protein LOC117561511 isoform X1</fullName>
    </submittedName>
</protein>
<dbReference type="KEGG" id="gacu:117561511"/>
<dbReference type="Proteomes" id="UP000515161">
    <property type="component" value="Unplaced"/>
</dbReference>
<dbReference type="GO" id="GO:0030488">
    <property type="term" value="P:tRNA methylation"/>
    <property type="evidence" value="ECO:0007669"/>
    <property type="project" value="TreeGrafter"/>
</dbReference>
<dbReference type="PANTHER" id="PTHR46529">
    <property type="entry name" value="TRNA WYBUTOSINE-SYNTHESIZING PROTEIN 4"/>
    <property type="match status" value="1"/>
</dbReference>
<dbReference type="AlphaFoldDB" id="A0A6P8V8S2"/>
<evidence type="ECO:0000256" key="1">
    <source>
        <dbReference type="ARBA" id="ARBA00010703"/>
    </source>
</evidence>
<gene>
    <name evidence="4" type="primary">LOC117553479</name>
    <name evidence="5" type="synonym">LOC117561511</name>
</gene>
<organism evidence="3 4">
    <name type="scientific">Gymnodraco acuticeps</name>
    <name type="common">Antarctic dragonfish</name>
    <dbReference type="NCBI Taxonomy" id="8218"/>
    <lineage>
        <taxon>Eukaryota</taxon>
        <taxon>Metazoa</taxon>
        <taxon>Chordata</taxon>
        <taxon>Craniata</taxon>
        <taxon>Vertebrata</taxon>
        <taxon>Euteleostomi</taxon>
        <taxon>Actinopterygii</taxon>
        <taxon>Neopterygii</taxon>
        <taxon>Teleostei</taxon>
        <taxon>Neoteleostei</taxon>
        <taxon>Acanthomorphata</taxon>
        <taxon>Eupercaria</taxon>
        <taxon>Perciformes</taxon>
        <taxon>Notothenioidei</taxon>
        <taxon>Bathydraconidae</taxon>
        <taxon>Gymnodraco</taxon>
    </lineage>
</organism>
<dbReference type="GO" id="GO:0031591">
    <property type="term" value="P:wybutosine biosynthetic process"/>
    <property type="evidence" value="ECO:0007669"/>
    <property type="project" value="TreeGrafter"/>
</dbReference>
<dbReference type="GeneID" id="117553479"/>
<reference evidence="4 5" key="1">
    <citation type="submission" date="2025-04" db="UniProtKB">
        <authorList>
            <consortium name="RefSeq"/>
        </authorList>
    </citation>
    <scope>IDENTIFICATION</scope>
</reference>
<evidence type="ECO:0000313" key="5">
    <source>
        <dbReference type="RefSeq" id="XP_034094883.1"/>
    </source>
</evidence>
<evidence type="ECO:0000313" key="3">
    <source>
        <dbReference type="Proteomes" id="UP000515161"/>
    </source>
</evidence>
<dbReference type="GO" id="GO:0008175">
    <property type="term" value="F:tRNA methyltransferase activity"/>
    <property type="evidence" value="ECO:0007669"/>
    <property type="project" value="TreeGrafter"/>
</dbReference>
<evidence type="ECO:0000313" key="4">
    <source>
        <dbReference type="RefSeq" id="XP_034083308.1"/>
    </source>
</evidence>
<sequence length="275" mass="31513">MKDVLKCSADSSIFIMKTALWQLADIMPTTRSGHQRQQCVEQSAKRPEEPRSSTGMSFCAFKLYAVVYTPLYTIIKKVWRAVDHCVKRFLQMTENCPKRQASYQHNKRFEHQEKHYLNHMYYYESVSRCRVSACMQRKHFTELCVLSSSRKHITSCVHIILLWWSCHNRARACIRKSWYSSHVIGERLLVVGGVWLLSDGVPGVLMINLSSLCSVEFRLETSSVSWPLVLHSFCSELTDSIDQKLLLIGGGGNCFSFGTHLNLQPVTLDLRATLG</sequence>
<comment type="similarity">
    <text evidence="1">Belongs to the methyltransferase superfamily. LCMT family.</text>
</comment>
<name>A0A6P8V8S2_GYMAC</name>
<keyword evidence="3" id="KW-1185">Reference proteome</keyword>